<dbReference type="SFLD" id="SFLDG01135">
    <property type="entry name" value="C1.5.6:_HAD__Beta-PGM__Phospha"/>
    <property type="match status" value="1"/>
</dbReference>
<dbReference type="InterPro" id="IPR006439">
    <property type="entry name" value="HAD-SF_hydro_IA"/>
</dbReference>
<comment type="catalytic activity">
    <reaction evidence="3">
        <text>an (S)-2-haloacid + H2O = a (2R)-2-hydroxycarboxylate + a halide anion + H(+)</text>
        <dbReference type="Rhea" id="RHEA:11192"/>
        <dbReference type="ChEBI" id="CHEBI:15377"/>
        <dbReference type="ChEBI" id="CHEBI:15378"/>
        <dbReference type="ChEBI" id="CHEBI:16042"/>
        <dbReference type="ChEBI" id="CHEBI:58314"/>
        <dbReference type="ChEBI" id="CHEBI:137405"/>
        <dbReference type="EC" id="3.8.1.2"/>
    </reaction>
</comment>
<dbReference type="SFLD" id="SFLDF00045">
    <property type="entry name" value="2-haloacid_dehalogenase"/>
    <property type="match status" value="1"/>
</dbReference>
<gene>
    <name evidence="4" type="ORF">R77560_04492</name>
</gene>
<comment type="function">
    <text evidence="3">Catalyzes the hydrolytic dehalogenation of small (S)-2-haloalkanoic acids to yield the corresponding (R)-2-hydroxyalkanoic acids.</text>
</comment>
<dbReference type="Gene3D" id="3.40.50.1000">
    <property type="entry name" value="HAD superfamily/HAD-like"/>
    <property type="match status" value="1"/>
</dbReference>
<evidence type="ECO:0000256" key="2">
    <source>
        <dbReference type="ARBA" id="ARBA00022801"/>
    </source>
</evidence>
<evidence type="ECO:0000256" key="3">
    <source>
        <dbReference type="RuleBase" id="RU368077"/>
    </source>
</evidence>
<dbReference type="InterPro" id="IPR051540">
    <property type="entry name" value="S-2-haloacid_dehalogenase"/>
</dbReference>
<sequence length="256" mass="28450">MYMPAPSTVGAGKTDPRAHCPLHYWGFTMKAIKGVVFDLYGTLFDVHSVAGRCSDLYPGRGLEISVLWRQKQLEYTWLRSLMGQYLSFEAATEDALVYTCNHLGLQLQAPDRAALCEAYLKLNPYPDTPPALSMLQALDLPLAILSNGSVRSIHSVVHHAGLQDRFAHLISVDNVEVFKPHGKVYALPEKTMGLARDNMLFVSSNAWDASGAKHFGYQVAWINRVGNTYDELGARPDVQVESLETLADWVRGQDRA</sequence>
<dbReference type="GO" id="GO:0018784">
    <property type="term" value="F:(S)-2-haloacid dehalogenase activity"/>
    <property type="evidence" value="ECO:0007669"/>
    <property type="project" value="UniProtKB-UniRule"/>
</dbReference>
<dbReference type="SFLD" id="SFLDS00003">
    <property type="entry name" value="Haloacid_Dehalogenase"/>
    <property type="match status" value="1"/>
</dbReference>
<name>A0AAD2F694_9RALS</name>
<comment type="caution">
    <text evidence="4">The sequence shown here is derived from an EMBL/GenBank/DDBJ whole genome shotgun (WGS) entry which is preliminary data.</text>
</comment>
<dbReference type="Proteomes" id="UP001189756">
    <property type="component" value="Unassembled WGS sequence"/>
</dbReference>
<evidence type="ECO:0000313" key="4">
    <source>
        <dbReference type="EMBL" id="CAJ0806865.1"/>
    </source>
</evidence>
<protein>
    <recommendedName>
        <fullName evidence="3">(S)-2-haloacid dehalogenase</fullName>
        <ecNumber evidence="3">3.8.1.2</ecNumber>
    </recommendedName>
    <alternativeName>
        <fullName evidence="3">2-haloalkanoic acid dehalogenase</fullName>
    </alternativeName>
    <alternativeName>
        <fullName evidence="3">Halocarboxylic acid halidohydrolase</fullName>
    </alternativeName>
    <alternativeName>
        <fullName evidence="3">L-2-haloacid dehalogenase</fullName>
    </alternativeName>
</protein>
<dbReference type="PRINTS" id="PR00413">
    <property type="entry name" value="HADHALOGNASE"/>
</dbReference>
<evidence type="ECO:0000313" key="5">
    <source>
        <dbReference type="Proteomes" id="UP001189756"/>
    </source>
</evidence>
<dbReference type="NCBIfam" id="TIGR01493">
    <property type="entry name" value="HAD-SF-IA-v2"/>
    <property type="match status" value="1"/>
</dbReference>
<proteinExistence type="inferred from homology"/>
<keyword evidence="2 3" id="KW-0378">Hydrolase</keyword>
<evidence type="ECO:0000256" key="1">
    <source>
        <dbReference type="ARBA" id="ARBA00008106"/>
    </source>
</evidence>
<organism evidence="4 5">
    <name type="scientific">Ralstonia thomasii</name>
    <dbReference type="NCBI Taxonomy" id="3058596"/>
    <lineage>
        <taxon>Bacteria</taxon>
        <taxon>Pseudomonadati</taxon>
        <taxon>Pseudomonadota</taxon>
        <taxon>Betaproteobacteria</taxon>
        <taxon>Burkholderiales</taxon>
        <taxon>Burkholderiaceae</taxon>
        <taxon>Ralstonia</taxon>
    </lineage>
</organism>
<dbReference type="Pfam" id="PF00702">
    <property type="entry name" value="Hydrolase"/>
    <property type="match status" value="1"/>
</dbReference>
<dbReference type="InterPro" id="IPR023198">
    <property type="entry name" value="PGP-like_dom2"/>
</dbReference>
<dbReference type="InterPro" id="IPR036412">
    <property type="entry name" value="HAD-like_sf"/>
</dbReference>
<reference evidence="4" key="1">
    <citation type="submission" date="2023-07" db="EMBL/GenBank/DDBJ databases">
        <authorList>
            <person name="Peeters C."/>
        </authorList>
    </citation>
    <scope>NUCLEOTIDE SEQUENCE</scope>
    <source>
        <strain evidence="4">R-77560</strain>
    </source>
</reference>
<dbReference type="InterPro" id="IPR006328">
    <property type="entry name" value="2-HAD"/>
</dbReference>
<dbReference type="PANTHER" id="PTHR43316:SF3">
    <property type="entry name" value="HALOACID DEHALOGENASE, TYPE II (AFU_ORTHOLOGUE AFUA_2G07750)-RELATED"/>
    <property type="match status" value="1"/>
</dbReference>
<dbReference type="SUPFAM" id="SSF56784">
    <property type="entry name" value="HAD-like"/>
    <property type="match status" value="1"/>
</dbReference>
<dbReference type="PANTHER" id="PTHR43316">
    <property type="entry name" value="HYDROLASE, HALOACID DELAHOGENASE-RELATED"/>
    <property type="match status" value="1"/>
</dbReference>
<dbReference type="AlphaFoldDB" id="A0AAD2F694"/>
<dbReference type="NCBIfam" id="TIGR01428">
    <property type="entry name" value="HAD_type_II"/>
    <property type="match status" value="1"/>
</dbReference>
<accession>A0AAD2F694</accession>
<dbReference type="Gene3D" id="1.10.150.240">
    <property type="entry name" value="Putative phosphatase, domain 2"/>
    <property type="match status" value="1"/>
</dbReference>
<dbReference type="InterPro" id="IPR023214">
    <property type="entry name" value="HAD_sf"/>
</dbReference>
<dbReference type="CDD" id="cd02588">
    <property type="entry name" value="HAD_L2-DEX"/>
    <property type="match status" value="1"/>
</dbReference>
<dbReference type="EC" id="3.8.1.2" evidence="3"/>
<comment type="similarity">
    <text evidence="1 3">Belongs to the HAD-like hydrolase superfamily. S-2-haloalkanoic acid dehalogenase family.</text>
</comment>
<dbReference type="SFLD" id="SFLDG01129">
    <property type="entry name" value="C1.5:_HAD__Beta-PGM__Phosphata"/>
    <property type="match status" value="1"/>
</dbReference>
<dbReference type="EMBL" id="CATZAZ010000015">
    <property type="protein sequence ID" value="CAJ0806865.1"/>
    <property type="molecule type" value="Genomic_DNA"/>
</dbReference>